<dbReference type="AlphaFoldDB" id="D8PIZ2"/>
<sequence>MRGGAGVAQGVTEGLPEGSLGAPTRDAPPYPALAFRRERVQGGPGVSSDAPGNTARCC</sequence>
<evidence type="ECO:0000256" key="1">
    <source>
        <dbReference type="SAM" id="MobiDB-lite"/>
    </source>
</evidence>
<name>D8PIZ2_9BACT</name>
<keyword evidence="3" id="KW-1185">Reference proteome</keyword>
<feature type="region of interest" description="Disordered" evidence="1">
    <location>
        <begin position="1"/>
        <end position="30"/>
    </location>
</feature>
<proteinExistence type="predicted"/>
<evidence type="ECO:0000313" key="2">
    <source>
        <dbReference type="EMBL" id="CBK43229.1"/>
    </source>
</evidence>
<organism evidence="2 3">
    <name type="scientific">Nitrospira defluvii</name>
    <dbReference type="NCBI Taxonomy" id="330214"/>
    <lineage>
        <taxon>Bacteria</taxon>
        <taxon>Pseudomonadati</taxon>
        <taxon>Nitrospirota</taxon>
        <taxon>Nitrospiria</taxon>
        <taxon>Nitrospirales</taxon>
        <taxon>Nitrospiraceae</taxon>
        <taxon>Nitrospira</taxon>
    </lineage>
</organism>
<evidence type="ECO:0000313" key="3">
    <source>
        <dbReference type="Proteomes" id="UP000001660"/>
    </source>
</evidence>
<dbReference type="HOGENOM" id="CLU_2970885_0_0_0"/>
<dbReference type="Proteomes" id="UP000001660">
    <property type="component" value="Chromosome"/>
</dbReference>
<gene>
    <name evidence="2" type="ORF">NIDE3545</name>
</gene>
<dbReference type="KEGG" id="nde:NIDE3545"/>
<protein>
    <submittedName>
        <fullName evidence="2">Uncharacterized protein</fullName>
    </submittedName>
</protein>
<dbReference type="EMBL" id="FP929003">
    <property type="protein sequence ID" value="CBK43229.1"/>
    <property type="molecule type" value="Genomic_DNA"/>
</dbReference>
<accession>D8PIZ2</accession>
<dbReference type="STRING" id="330214.NIDE3545"/>
<reference evidence="2 3" key="1">
    <citation type="journal article" date="2010" name="Proc. Natl. Acad. Sci. U.S.A.">
        <title>A Nitrospira metagenome illuminates the physiology and evolution of globally important nitrite-oxidizing bacteria.</title>
        <authorList>
            <person name="Lucker S."/>
            <person name="Wagner M."/>
            <person name="Maixner F."/>
            <person name="Pelletier E."/>
            <person name="Koch H."/>
            <person name="Vacherie B."/>
            <person name="Rattei T."/>
            <person name="Sinninghe Damste J."/>
            <person name="Spieck E."/>
            <person name="Le Paslier D."/>
            <person name="Daims H."/>
        </authorList>
    </citation>
    <scope>NUCLEOTIDE SEQUENCE [LARGE SCALE GENOMIC DNA]</scope>
</reference>
<feature type="region of interest" description="Disordered" evidence="1">
    <location>
        <begin position="39"/>
        <end position="58"/>
    </location>
</feature>